<dbReference type="Proteomes" id="UP000695562">
    <property type="component" value="Unassembled WGS sequence"/>
</dbReference>
<sequence>MNLSPNVESYRLKLVSQSAHEIDFSKINRYASKKLQSPRRLQVVFLKWVYTPNLEYLSTNRLETNVPASVTELDIRDLDDYDLEFCHHISKIFMLHCIHLY</sequence>
<dbReference type="EMBL" id="AJWJ01000982">
    <property type="protein sequence ID" value="KAF2068446.1"/>
    <property type="molecule type" value="Genomic_DNA"/>
</dbReference>
<dbReference type="AlphaFoldDB" id="A0A8J4UNW0"/>
<protein>
    <submittedName>
        <fullName evidence="1">Uncharacterized protein</fullName>
    </submittedName>
</protein>
<accession>A0A8J4UNW0</accession>
<evidence type="ECO:0000313" key="1">
    <source>
        <dbReference type="EMBL" id="KAF2068446.1"/>
    </source>
</evidence>
<organism evidence="1 2">
    <name type="scientific">Polysphondylium violaceum</name>
    <dbReference type="NCBI Taxonomy" id="133409"/>
    <lineage>
        <taxon>Eukaryota</taxon>
        <taxon>Amoebozoa</taxon>
        <taxon>Evosea</taxon>
        <taxon>Eumycetozoa</taxon>
        <taxon>Dictyostelia</taxon>
        <taxon>Dictyosteliales</taxon>
        <taxon>Dictyosteliaceae</taxon>
        <taxon>Polysphondylium</taxon>
    </lineage>
</organism>
<name>A0A8J4UNW0_9MYCE</name>
<reference evidence="1" key="1">
    <citation type="submission" date="2020-01" db="EMBL/GenBank/DDBJ databases">
        <title>Development of genomics and gene disruption for Polysphondylium violaceum indicates a role for the polyketide synthase stlB in stalk morphogenesis.</title>
        <authorList>
            <person name="Narita B."/>
            <person name="Kawabe Y."/>
            <person name="Kin K."/>
            <person name="Saito T."/>
            <person name="Gibbs R."/>
            <person name="Kuspa A."/>
            <person name="Muzny D."/>
            <person name="Queller D."/>
            <person name="Richards S."/>
            <person name="Strassman J."/>
            <person name="Sucgang R."/>
            <person name="Worley K."/>
            <person name="Schaap P."/>
        </authorList>
    </citation>
    <scope>NUCLEOTIDE SEQUENCE</scope>
    <source>
        <strain evidence="1">QSvi11</strain>
    </source>
</reference>
<evidence type="ECO:0000313" key="2">
    <source>
        <dbReference type="Proteomes" id="UP000695562"/>
    </source>
</evidence>
<comment type="caution">
    <text evidence="1">The sequence shown here is derived from an EMBL/GenBank/DDBJ whole genome shotgun (WGS) entry which is preliminary data.</text>
</comment>
<gene>
    <name evidence="1" type="ORF">CYY_010229</name>
</gene>
<keyword evidence="2" id="KW-1185">Reference proteome</keyword>
<proteinExistence type="predicted"/>